<dbReference type="InterPro" id="IPR000860">
    <property type="entry name" value="HemC"/>
</dbReference>
<dbReference type="Gene3D" id="3.30.160.40">
    <property type="entry name" value="Porphobilinogen deaminase, C-terminal domain"/>
    <property type="match status" value="1"/>
</dbReference>
<protein>
    <recommendedName>
        <fullName evidence="7">Porphobilinogen deaminase</fullName>
        <shortName evidence="7">PBG</shortName>
        <ecNumber evidence="7">2.5.1.61</ecNumber>
    </recommendedName>
    <alternativeName>
        <fullName evidence="7">Hydroxymethylbilane synthase</fullName>
        <shortName evidence="7">HMBS</shortName>
    </alternativeName>
    <alternativeName>
        <fullName evidence="7">Pre-uroporphyrinogen synthase</fullName>
    </alternativeName>
</protein>
<reference evidence="11 12" key="1">
    <citation type="submission" date="2020-11" db="EMBL/GenBank/DDBJ databases">
        <title>Amino acid is mineralized and recycled by bacteria in oceanic microbiome.</title>
        <authorList>
            <person name="Zheng L.Y."/>
        </authorList>
    </citation>
    <scope>NUCLEOTIDE SEQUENCE [LARGE SCALE GENOMIC DNA]</scope>
    <source>
        <strain evidence="11 12">A32-1</strain>
    </source>
</reference>
<comment type="function">
    <text evidence="1 7">Tetrapolymerization of the monopyrrole PBG into the hydroxymethylbilane pre-uroporphyrinogen in several discrete steps.</text>
</comment>
<dbReference type="NCBIfam" id="TIGR00212">
    <property type="entry name" value="hemC"/>
    <property type="match status" value="1"/>
</dbReference>
<dbReference type="InterPro" id="IPR022419">
    <property type="entry name" value="Porphobilin_deaminase_cofac_BS"/>
</dbReference>
<name>A0A7S8MV89_9MICO</name>
<keyword evidence="12" id="KW-1185">Reference proteome</keyword>
<evidence type="ECO:0000256" key="1">
    <source>
        <dbReference type="ARBA" id="ARBA00002869"/>
    </source>
</evidence>
<dbReference type="PANTHER" id="PTHR11557:SF0">
    <property type="entry name" value="PORPHOBILINOGEN DEAMINASE"/>
    <property type="match status" value="1"/>
</dbReference>
<dbReference type="AlphaFoldDB" id="A0A7S8MV89"/>
<dbReference type="Pfam" id="PF03900">
    <property type="entry name" value="Porphobil_deamC"/>
    <property type="match status" value="1"/>
</dbReference>
<dbReference type="EC" id="2.5.1.61" evidence="7"/>
<dbReference type="Pfam" id="PF01379">
    <property type="entry name" value="Porphobil_deam"/>
    <property type="match status" value="1"/>
</dbReference>
<evidence type="ECO:0000313" key="12">
    <source>
        <dbReference type="Proteomes" id="UP000594480"/>
    </source>
</evidence>
<dbReference type="HAMAP" id="MF_00260">
    <property type="entry name" value="Porphobil_deam"/>
    <property type="match status" value="1"/>
</dbReference>
<comment type="miscellaneous">
    <text evidence="7">The porphobilinogen subunits are added to the dipyrromethane group.</text>
</comment>
<organism evidence="11 12">
    <name type="scientific">Microbacterium schleiferi</name>
    <dbReference type="NCBI Taxonomy" id="69362"/>
    <lineage>
        <taxon>Bacteria</taxon>
        <taxon>Bacillati</taxon>
        <taxon>Actinomycetota</taxon>
        <taxon>Actinomycetes</taxon>
        <taxon>Micrococcales</taxon>
        <taxon>Microbacteriaceae</taxon>
        <taxon>Microbacterium</taxon>
    </lineage>
</organism>
<dbReference type="PROSITE" id="PS00533">
    <property type="entry name" value="PORPHOBILINOGEN_DEAM"/>
    <property type="match status" value="1"/>
</dbReference>
<gene>
    <name evidence="7 11" type="primary">hemC</name>
    <name evidence="11" type="ORF">IT882_11095</name>
</gene>
<evidence type="ECO:0000256" key="3">
    <source>
        <dbReference type="ARBA" id="ARBA00011245"/>
    </source>
</evidence>
<comment type="cofactor">
    <cofactor evidence="7">
        <name>dipyrromethane</name>
        <dbReference type="ChEBI" id="CHEBI:60342"/>
    </cofactor>
    <text evidence="7">Binds 1 dipyrromethane group covalently.</text>
</comment>
<evidence type="ECO:0000256" key="5">
    <source>
        <dbReference type="ARBA" id="ARBA00023244"/>
    </source>
</evidence>
<dbReference type="SUPFAM" id="SSF54782">
    <property type="entry name" value="Porphobilinogen deaminase (hydroxymethylbilane synthase), C-terminal domain"/>
    <property type="match status" value="1"/>
</dbReference>
<comment type="catalytic activity">
    <reaction evidence="6 7">
        <text>4 porphobilinogen + H2O = hydroxymethylbilane + 4 NH4(+)</text>
        <dbReference type="Rhea" id="RHEA:13185"/>
        <dbReference type="ChEBI" id="CHEBI:15377"/>
        <dbReference type="ChEBI" id="CHEBI:28938"/>
        <dbReference type="ChEBI" id="CHEBI:57845"/>
        <dbReference type="ChEBI" id="CHEBI:58126"/>
        <dbReference type="EC" id="2.5.1.61"/>
    </reaction>
</comment>
<dbReference type="InterPro" id="IPR036803">
    <property type="entry name" value="Porphobilinogen_deaminase_C_sf"/>
</dbReference>
<evidence type="ECO:0000259" key="9">
    <source>
        <dbReference type="Pfam" id="PF01379"/>
    </source>
</evidence>
<dbReference type="GO" id="GO:0005737">
    <property type="term" value="C:cytoplasm"/>
    <property type="evidence" value="ECO:0007669"/>
    <property type="project" value="UniProtKB-UniRule"/>
</dbReference>
<evidence type="ECO:0000313" key="11">
    <source>
        <dbReference type="EMBL" id="QPE03815.1"/>
    </source>
</evidence>
<feature type="modified residue" description="S-(dipyrrolylmethanemethyl)cysteine" evidence="7">
    <location>
        <position position="260"/>
    </location>
</feature>
<accession>A0A7S8MV89</accession>
<dbReference type="Proteomes" id="UP000594480">
    <property type="component" value="Chromosome"/>
</dbReference>
<feature type="domain" description="Porphobilinogen deaminase C-terminal" evidence="10">
    <location>
        <begin position="244"/>
        <end position="292"/>
    </location>
</feature>
<dbReference type="PIRSF" id="PIRSF001438">
    <property type="entry name" value="4pyrrol_synth_OHMeBilane_synth"/>
    <property type="match status" value="1"/>
</dbReference>
<comment type="similarity">
    <text evidence="2 7">Belongs to the HMBS family.</text>
</comment>
<feature type="region of interest" description="Disordered" evidence="8">
    <location>
        <begin position="1"/>
        <end position="22"/>
    </location>
</feature>
<dbReference type="InterPro" id="IPR022417">
    <property type="entry name" value="Porphobilin_deaminase_N"/>
</dbReference>
<dbReference type="EMBL" id="CP064760">
    <property type="protein sequence ID" value="QPE03815.1"/>
    <property type="molecule type" value="Genomic_DNA"/>
</dbReference>
<evidence type="ECO:0000259" key="10">
    <source>
        <dbReference type="Pfam" id="PF03900"/>
    </source>
</evidence>
<comment type="subunit">
    <text evidence="3 7">Monomer.</text>
</comment>
<dbReference type="Gene3D" id="3.40.190.10">
    <property type="entry name" value="Periplasmic binding protein-like II"/>
    <property type="match status" value="2"/>
</dbReference>
<keyword evidence="4 7" id="KW-0808">Transferase</keyword>
<dbReference type="InterPro" id="IPR022418">
    <property type="entry name" value="Porphobilinogen_deaminase_C"/>
</dbReference>
<evidence type="ECO:0000256" key="2">
    <source>
        <dbReference type="ARBA" id="ARBA00005638"/>
    </source>
</evidence>
<feature type="domain" description="Porphobilinogen deaminase N-terminal" evidence="9">
    <location>
        <begin position="24"/>
        <end position="225"/>
    </location>
</feature>
<dbReference type="PANTHER" id="PTHR11557">
    <property type="entry name" value="PORPHOBILINOGEN DEAMINASE"/>
    <property type="match status" value="1"/>
</dbReference>
<evidence type="ECO:0000256" key="4">
    <source>
        <dbReference type="ARBA" id="ARBA00022679"/>
    </source>
</evidence>
<dbReference type="GO" id="GO:0004418">
    <property type="term" value="F:hydroxymethylbilane synthase activity"/>
    <property type="evidence" value="ECO:0007669"/>
    <property type="project" value="UniProtKB-UniRule"/>
</dbReference>
<sequence length="333" mass="34334">MLRERPPGLPARSRGAGTVTGAPLRLGTRGSALAMTQSGTVAELLRSASGRPVELVSVTTHGDTATGPLASLGGTGVFATALRESLLAGECDFIVHSLKDLPNAAYPGITLIAVPERESARDALCTQDAAGLAALPAGARVGTGSPRRAAQVLSRRPDLVVTDIRGNVDTRLRKVADGDYDAIVLAEAGLRRIGRDGEIRETFDLGQWPSSAGQGALAIEMRTDQLAAELGTLLRALNDPHAELTALVERAVLAELEAGCAAPVGISAREGGDAVALLAQVYRHDGGHSIRVEDVVPASLVAEPAGRAAFAARIVAELRARGVDELAEGGTFS</sequence>
<keyword evidence="5 7" id="KW-0627">Porphyrin biosynthesis</keyword>
<dbReference type="PRINTS" id="PR00151">
    <property type="entry name" value="PORPHBDMNASE"/>
</dbReference>
<dbReference type="GO" id="GO:0006782">
    <property type="term" value="P:protoporphyrinogen IX biosynthetic process"/>
    <property type="evidence" value="ECO:0007669"/>
    <property type="project" value="UniProtKB-UniRule"/>
</dbReference>
<dbReference type="SUPFAM" id="SSF53850">
    <property type="entry name" value="Periplasmic binding protein-like II"/>
    <property type="match status" value="1"/>
</dbReference>
<proteinExistence type="inferred from homology"/>
<evidence type="ECO:0000256" key="6">
    <source>
        <dbReference type="ARBA" id="ARBA00048169"/>
    </source>
</evidence>
<evidence type="ECO:0000256" key="8">
    <source>
        <dbReference type="SAM" id="MobiDB-lite"/>
    </source>
</evidence>
<dbReference type="FunFam" id="3.40.190.10:FF:000005">
    <property type="entry name" value="Porphobilinogen deaminase"/>
    <property type="match status" value="1"/>
</dbReference>
<dbReference type="KEGG" id="msf:IT882_11095"/>
<evidence type="ECO:0000256" key="7">
    <source>
        <dbReference type="HAMAP-Rule" id="MF_00260"/>
    </source>
</evidence>